<reference evidence="1 2" key="1">
    <citation type="submission" date="2019-11" db="EMBL/GenBank/DDBJ databases">
        <title>Acidiferrimicrobium australis gen. nov., sp. nov., an acidophilic and obligately heterotrophic, member of the Actinobacteria that catalyses dissimilatory oxido- reduction of iron isolated from metal-rich acidic water in Chile.</title>
        <authorList>
            <person name="Gonzalez D."/>
            <person name="Huber K."/>
            <person name="Hedrich S."/>
            <person name="Rojas-Villalobos C."/>
            <person name="Quatrini R."/>
            <person name="Dinamarca M.A."/>
            <person name="Schwarz A."/>
            <person name="Canales C."/>
            <person name="Nancucheo I."/>
        </authorList>
    </citation>
    <scope>NUCLEOTIDE SEQUENCE [LARGE SCALE GENOMIC DNA]</scope>
    <source>
        <strain evidence="1 2">USS-CCA1</strain>
    </source>
</reference>
<dbReference type="Proteomes" id="UP000437736">
    <property type="component" value="Unassembled WGS sequence"/>
</dbReference>
<sequence length="264" mass="29748">MREFADEADDRGDGLRRSAPSRAVFDEKRNLVEIECQLSRRPWWVYALLVVHDDRLKLAEVRVFPSVERDAYYDVRDEVYGKWLAAGSKGQPPPMPPEDFQRLNDAKRHRPSYGQWRRTAANLEHVGSGIDKTLLGRIRPSELVEVAAAKSSYLERLVPGGNAAVSDVLAAAPVHGAKSDLYYAKLAREYVALVGTGSRRPLVEMAERRGGKDAGWTRDKMRDEIRQCRNRLLLPSMGEHSGRPGLPMLTDRARDLLAEEEAQS</sequence>
<accession>A0ABW9QWZ6</accession>
<protein>
    <submittedName>
        <fullName evidence="1">Uncharacterized protein</fullName>
    </submittedName>
</protein>
<dbReference type="EMBL" id="WJHE01000793">
    <property type="protein sequence ID" value="MST33969.1"/>
    <property type="molecule type" value="Genomic_DNA"/>
</dbReference>
<evidence type="ECO:0000313" key="2">
    <source>
        <dbReference type="Proteomes" id="UP000437736"/>
    </source>
</evidence>
<organism evidence="1 2">
    <name type="scientific">Acidiferrimicrobium australe</name>
    <dbReference type="NCBI Taxonomy" id="2664430"/>
    <lineage>
        <taxon>Bacteria</taxon>
        <taxon>Bacillati</taxon>
        <taxon>Actinomycetota</taxon>
        <taxon>Acidimicrobiia</taxon>
        <taxon>Acidimicrobiales</taxon>
        <taxon>Acidimicrobiaceae</taxon>
        <taxon>Acidiferrimicrobium</taxon>
    </lineage>
</organism>
<evidence type="ECO:0000313" key="1">
    <source>
        <dbReference type="EMBL" id="MST33969.1"/>
    </source>
</evidence>
<name>A0ABW9QWZ6_9ACTN</name>
<gene>
    <name evidence="1" type="ORF">GHK86_14730</name>
</gene>
<proteinExistence type="predicted"/>
<keyword evidence="2" id="KW-1185">Reference proteome</keyword>
<comment type="caution">
    <text evidence="1">The sequence shown here is derived from an EMBL/GenBank/DDBJ whole genome shotgun (WGS) entry which is preliminary data.</text>
</comment>